<dbReference type="AlphaFoldDB" id="A0A1R3JPB2"/>
<evidence type="ECO:0000313" key="2">
    <source>
        <dbReference type="Proteomes" id="UP000187203"/>
    </source>
</evidence>
<name>A0A1R3JPB2_9ROSI</name>
<accession>A0A1R3JPB2</accession>
<keyword evidence="2" id="KW-1185">Reference proteome</keyword>
<protein>
    <submittedName>
        <fullName evidence="1">Uncharacterized protein</fullName>
    </submittedName>
</protein>
<dbReference type="EMBL" id="AWUE01015594">
    <property type="protein sequence ID" value="OMO96634.1"/>
    <property type="molecule type" value="Genomic_DNA"/>
</dbReference>
<proteinExistence type="predicted"/>
<reference evidence="2" key="1">
    <citation type="submission" date="2013-09" db="EMBL/GenBank/DDBJ databases">
        <title>Corchorus olitorius genome sequencing.</title>
        <authorList>
            <person name="Alam M."/>
            <person name="Haque M.S."/>
            <person name="Islam M.S."/>
            <person name="Emdad E.M."/>
            <person name="Islam M.M."/>
            <person name="Ahmed B."/>
            <person name="Halim A."/>
            <person name="Hossen Q.M.M."/>
            <person name="Hossain M.Z."/>
            <person name="Ahmed R."/>
            <person name="Khan M.M."/>
            <person name="Islam R."/>
            <person name="Rashid M.M."/>
            <person name="Khan S.A."/>
            <person name="Rahman M.S."/>
            <person name="Alam M."/>
            <person name="Yahiya A.S."/>
            <person name="Khan M.S."/>
            <person name="Azam M.S."/>
            <person name="Haque T."/>
            <person name="Lashkar M.Z.H."/>
            <person name="Akhand A.I."/>
            <person name="Morshed G."/>
            <person name="Roy S."/>
            <person name="Uddin K.S."/>
            <person name="Rabeya T."/>
            <person name="Hossain A.S."/>
            <person name="Chowdhury A."/>
            <person name="Snigdha A.R."/>
            <person name="Mortoza M.S."/>
            <person name="Matin S.A."/>
            <person name="Hoque S.M.E."/>
            <person name="Islam M.K."/>
            <person name="Roy D.K."/>
            <person name="Haider R."/>
            <person name="Moosa M.M."/>
            <person name="Elias S.M."/>
            <person name="Hasan A.M."/>
            <person name="Jahan S."/>
            <person name="Shafiuddin M."/>
            <person name="Mahmood N."/>
            <person name="Shommy N.S."/>
        </authorList>
    </citation>
    <scope>NUCLEOTIDE SEQUENCE [LARGE SCALE GENOMIC DNA]</scope>
    <source>
        <strain evidence="2">cv. O-4</strain>
    </source>
</reference>
<organism evidence="1 2">
    <name type="scientific">Corchorus olitorius</name>
    <dbReference type="NCBI Taxonomy" id="93759"/>
    <lineage>
        <taxon>Eukaryota</taxon>
        <taxon>Viridiplantae</taxon>
        <taxon>Streptophyta</taxon>
        <taxon>Embryophyta</taxon>
        <taxon>Tracheophyta</taxon>
        <taxon>Spermatophyta</taxon>
        <taxon>Magnoliopsida</taxon>
        <taxon>eudicotyledons</taxon>
        <taxon>Gunneridae</taxon>
        <taxon>Pentapetalae</taxon>
        <taxon>rosids</taxon>
        <taxon>malvids</taxon>
        <taxon>Malvales</taxon>
        <taxon>Malvaceae</taxon>
        <taxon>Grewioideae</taxon>
        <taxon>Apeibeae</taxon>
        <taxon>Corchorus</taxon>
    </lineage>
</organism>
<dbReference type="Proteomes" id="UP000187203">
    <property type="component" value="Unassembled WGS sequence"/>
</dbReference>
<comment type="caution">
    <text evidence="1">The sequence shown here is derived from an EMBL/GenBank/DDBJ whole genome shotgun (WGS) entry which is preliminary data.</text>
</comment>
<evidence type="ECO:0000313" key="1">
    <source>
        <dbReference type="EMBL" id="OMO96634.1"/>
    </source>
</evidence>
<sequence length="44" mass="4833">MSFEHPGDAQAWARNAQAQALEAKARGMCLSHARLILEICPLIL</sequence>
<gene>
    <name evidence="1" type="ORF">COLO4_15173</name>
</gene>